<feature type="transmembrane region" description="Helical" evidence="2">
    <location>
        <begin position="43"/>
        <end position="67"/>
    </location>
</feature>
<organism evidence="3 4">
    <name type="scientific">Acanthosepion pharaonis</name>
    <name type="common">Pharaoh cuttlefish</name>
    <name type="synonym">Sepia pharaonis</name>
    <dbReference type="NCBI Taxonomy" id="158019"/>
    <lineage>
        <taxon>Eukaryota</taxon>
        <taxon>Metazoa</taxon>
        <taxon>Spiralia</taxon>
        <taxon>Lophotrochozoa</taxon>
        <taxon>Mollusca</taxon>
        <taxon>Cephalopoda</taxon>
        <taxon>Coleoidea</taxon>
        <taxon>Decapodiformes</taxon>
        <taxon>Sepiida</taxon>
        <taxon>Sepiina</taxon>
        <taxon>Sepiidae</taxon>
        <taxon>Acanthosepion</taxon>
    </lineage>
</organism>
<keyword evidence="2" id="KW-1133">Transmembrane helix</keyword>
<feature type="transmembrane region" description="Helical" evidence="2">
    <location>
        <begin position="127"/>
        <end position="152"/>
    </location>
</feature>
<keyword evidence="2" id="KW-0472">Membrane</keyword>
<evidence type="ECO:0000313" key="3">
    <source>
        <dbReference type="EMBL" id="CAE1325468.1"/>
    </source>
</evidence>
<feature type="transmembrane region" description="Helical" evidence="2">
    <location>
        <begin position="79"/>
        <end position="107"/>
    </location>
</feature>
<dbReference type="Proteomes" id="UP000597762">
    <property type="component" value="Unassembled WGS sequence"/>
</dbReference>
<protein>
    <submittedName>
        <fullName evidence="3">Uncharacterized protein</fullName>
    </submittedName>
</protein>
<keyword evidence="2" id="KW-0812">Transmembrane</keyword>
<accession>A0A812EK60</accession>
<dbReference type="EMBL" id="CAHIKZ030005451">
    <property type="protein sequence ID" value="CAE1325468.1"/>
    <property type="molecule type" value="Genomic_DNA"/>
</dbReference>
<feature type="region of interest" description="Disordered" evidence="1">
    <location>
        <begin position="205"/>
        <end position="227"/>
    </location>
</feature>
<gene>
    <name evidence="3" type="ORF">SPHA_75116</name>
</gene>
<proteinExistence type="predicted"/>
<evidence type="ECO:0000256" key="2">
    <source>
        <dbReference type="SAM" id="Phobius"/>
    </source>
</evidence>
<dbReference type="AlphaFoldDB" id="A0A812EK60"/>
<feature type="transmembrane region" description="Helical" evidence="2">
    <location>
        <begin position="254"/>
        <end position="280"/>
    </location>
</feature>
<keyword evidence="4" id="KW-1185">Reference proteome</keyword>
<evidence type="ECO:0000256" key="1">
    <source>
        <dbReference type="SAM" id="MobiDB-lite"/>
    </source>
</evidence>
<sequence>MHLSIPFLFLSFLFSLNLPAHPFFITHSLSRFYLSLSPSLSLSFFLSFFLSFLFLFFHFSFFFFSLLYSYPKSSLPNSLSLSSIFSLLSLLFLSFFLSFPFSFFLSLPYSLYFPPHHFLFLSFTPPLFFFLFPLFILFSFLSLLLLLLLSLFRTYSPVALKTNSSLSVTSVFSLTHPVDIQIHFSPQLFHNGLFFLTAFPKQNSTAHPPLKSKRRRRKWNQDATRTNGKGCQSTITLKKGGKSTYLFCSTIRKIFAFLFFNSLPLSLPLSLSLSLSLSLARVCV</sequence>
<name>A0A812EK60_ACAPH</name>
<comment type="caution">
    <text evidence="3">The sequence shown here is derived from an EMBL/GenBank/DDBJ whole genome shotgun (WGS) entry which is preliminary data.</text>
</comment>
<reference evidence="3" key="1">
    <citation type="submission" date="2021-01" db="EMBL/GenBank/DDBJ databases">
        <authorList>
            <person name="Li R."/>
            <person name="Bekaert M."/>
        </authorList>
    </citation>
    <scope>NUCLEOTIDE SEQUENCE</scope>
    <source>
        <strain evidence="3">Farmed</strain>
    </source>
</reference>
<evidence type="ECO:0000313" key="4">
    <source>
        <dbReference type="Proteomes" id="UP000597762"/>
    </source>
</evidence>